<feature type="repeat" description="WD" evidence="5">
    <location>
        <begin position="188"/>
        <end position="222"/>
    </location>
</feature>
<dbReference type="GO" id="GO:0003723">
    <property type="term" value="F:RNA binding"/>
    <property type="evidence" value="ECO:0007669"/>
    <property type="project" value="TreeGrafter"/>
</dbReference>
<dbReference type="GO" id="GO:0008380">
    <property type="term" value="P:RNA splicing"/>
    <property type="evidence" value="ECO:0007669"/>
    <property type="project" value="UniProtKB-KW"/>
</dbReference>
<keyword evidence="1 5" id="KW-0853">WD repeat</keyword>
<dbReference type="SUPFAM" id="SSF50978">
    <property type="entry name" value="WD40 repeat-like"/>
    <property type="match status" value="1"/>
</dbReference>
<keyword evidence="4" id="KW-0508">mRNA splicing</keyword>
<sequence>MVDLEARTSGLTAPIMLLTGHMADVSSVKFSPDGHSLASASADKQIFLWEVFGDCTNYQVLKGHKNVVLEVLWSTDSTQLYSASADKTAGVWDALRGKRIRRLAEHSSYVSSISPARRTTTKCVSCSDDGTAKLWDLNERNSVLTLPHQYPVTSVTFDDSGDQVFTGGIDNLIHCWDIRKPNSEIFRLLGHQETITCLRLDPFGSYVLSNGMDNELRIWDIRPFAPMQRCTKVFTGAQHNFEKTLLKCNWAPDGSMIGSGSADRMVYIWDTTTRDIKYKLPGHAGTVNEVDFHPNQPIVASCGSDSKIYLGEITKYN</sequence>
<accession>A0A6B2L9S8</accession>
<dbReference type="InterPro" id="IPR001680">
    <property type="entry name" value="WD40_rpt"/>
</dbReference>
<dbReference type="InterPro" id="IPR052234">
    <property type="entry name" value="U5_snRNP_Component"/>
</dbReference>
<dbReference type="PRINTS" id="PR00320">
    <property type="entry name" value="GPROTEINBRPT"/>
</dbReference>
<evidence type="ECO:0000256" key="1">
    <source>
        <dbReference type="ARBA" id="ARBA00022574"/>
    </source>
</evidence>
<dbReference type="PANTHER" id="PTHR44006">
    <property type="entry name" value="U5 SMALL NUCLEAR RIBONUCLEOPROTEIN 40 KDA PROTEIN"/>
    <property type="match status" value="1"/>
</dbReference>
<dbReference type="InterPro" id="IPR036322">
    <property type="entry name" value="WD40_repeat_dom_sf"/>
</dbReference>
<dbReference type="InterPro" id="IPR020472">
    <property type="entry name" value="WD40_PAC1"/>
</dbReference>
<dbReference type="PANTHER" id="PTHR44006:SF1">
    <property type="entry name" value="U5 SMALL NUCLEAR RIBONUCLEOPROTEIN 40 KDA PROTEIN"/>
    <property type="match status" value="1"/>
</dbReference>
<dbReference type="GO" id="GO:0071013">
    <property type="term" value="C:catalytic step 2 spliceosome"/>
    <property type="evidence" value="ECO:0007669"/>
    <property type="project" value="TreeGrafter"/>
</dbReference>
<feature type="repeat" description="WD" evidence="5">
    <location>
        <begin position="18"/>
        <end position="51"/>
    </location>
</feature>
<dbReference type="CDD" id="cd00200">
    <property type="entry name" value="WD40"/>
    <property type="match status" value="1"/>
</dbReference>
<dbReference type="Pfam" id="PF00400">
    <property type="entry name" value="WD40"/>
    <property type="match status" value="7"/>
</dbReference>
<reference evidence="6" key="1">
    <citation type="journal article" date="2020" name="J. Eukaryot. Microbiol.">
        <title>De novo Sequencing, Assembly and Annotation of the Transcriptome for the Free-Living Testate Amoeba Arcella intermedia.</title>
        <authorList>
            <person name="Ribeiro G.M."/>
            <person name="Porfirio-Sousa A.L."/>
            <person name="Maurer-Alcala X.X."/>
            <person name="Katz L.A."/>
            <person name="Lahr D.J.G."/>
        </authorList>
    </citation>
    <scope>NUCLEOTIDE SEQUENCE</scope>
</reference>
<dbReference type="PROSITE" id="PS50082">
    <property type="entry name" value="WD_REPEATS_2"/>
    <property type="match status" value="7"/>
</dbReference>
<keyword evidence="2" id="KW-0507">mRNA processing</keyword>
<dbReference type="AlphaFoldDB" id="A0A6B2L9S8"/>
<evidence type="ECO:0000256" key="2">
    <source>
        <dbReference type="ARBA" id="ARBA00022664"/>
    </source>
</evidence>
<proteinExistence type="predicted"/>
<evidence type="ECO:0000256" key="3">
    <source>
        <dbReference type="ARBA" id="ARBA00022737"/>
    </source>
</evidence>
<feature type="repeat" description="WD" evidence="5">
    <location>
        <begin position="145"/>
        <end position="179"/>
    </location>
</feature>
<feature type="repeat" description="WD" evidence="5">
    <location>
        <begin position="280"/>
        <end position="317"/>
    </location>
</feature>
<dbReference type="InterPro" id="IPR019775">
    <property type="entry name" value="WD40_repeat_CS"/>
</dbReference>
<dbReference type="SMART" id="SM00320">
    <property type="entry name" value="WD40"/>
    <property type="match status" value="7"/>
</dbReference>
<dbReference type="PROSITE" id="PS50294">
    <property type="entry name" value="WD_REPEATS_REGION"/>
    <property type="match status" value="5"/>
</dbReference>
<evidence type="ECO:0000256" key="4">
    <source>
        <dbReference type="ARBA" id="ARBA00023187"/>
    </source>
</evidence>
<evidence type="ECO:0000256" key="5">
    <source>
        <dbReference type="PROSITE-ProRule" id="PRU00221"/>
    </source>
</evidence>
<evidence type="ECO:0000313" key="6">
    <source>
        <dbReference type="EMBL" id="NDV33779.1"/>
    </source>
</evidence>
<protein>
    <submittedName>
        <fullName evidence="6">Uncharacterized protein</fullName>
    </submittedName>
</protein>
<dbReference type="PROSITE" id="PS00678">
    <property type="entry name" value="WD_REPEATS_1"/>
    <property type="match status" value="3"/>
</dbReference>
<keyword evidence="3" id="KW-0677">Repeat</keyword>
<feature type="repeat" description="WD" evidence="5">
    <location>
        <begin position="61"/>
        <end position="102"/>
    </location>
</feature>
<feature type="repeat" description="WD" evidence="5">
    <location>
        <begin position="103"/>
        <end position="145"/>
    </location>
</feature>
<dbReference type="Gene3D" id="2.130.10.10">
    <property type="entry name" value="YVTN repeat-like/Quinoprotein amine dehydrogenase"/>
    <property type="match status" value="1"/>
</dbReference>
<organism evidence="6">
    <name type="scientific">Arcella intermedia</name>
    <dbReference type="NCBI Taxonomy" id="1963864"/>
    <lineage>
        <taxon>Eukaryota</taxon>
        <taxon>Amoebozoa</taxon>
        <taxon>Tubulinea</taxon>
        <taxon>Elardia</taxon>
        <taxon>Arcellinida</taxon>
        <taxon>Sphaerothecina</taxon>
        <taxon>Arcellidae</taxon>
        <taxon>Arcella</taxon>
    </lineage>
</organism>
<dbReference type="EMBL" id="GIBP01004810">
    <property type="protein sequence ID" value="NDV33779.1"/>
    <property type="molecule type" value="Transcribed_RNA"/>
</dbReference>
<dbReference type="InterPro" id="IPR015943">
    <property type="entry name" value="WD40/YVTN_repeat-like_dom_sf"/>
</dbReference>
<name>A0A6B2L9S8_9EUKA</name>
<feature type="repeat" description="WD" evidence="5">
    <location>
        <begin position="250"/>
        <end position="279"/>
    </location>
</feature>
<dbReference type="GO" id="GO:0006397">
    <property type="term" value="P:mRNA processing"/>
    <property type="evidence" value="ECO:0007669"/>
    <property type="project" value="UniProtKB-KW"/>
</dbReference>